<keyword evidence="6" id="KW-1185">Reference proteome</keyword>
<organism evidence="5 6">
    <name type="scientific">Collibacillus ludicampi</name>
    <dbReference type="NCBI Taxonomy" id="2771369"/>
    <lineage>
        <taxon>Bacteria</taxon>
        <taxon>Bacillati</taxon>
        <taxon>Bacillota</taxon>
        <taxon>Bacilli</taxon>
        <taxon>Bacillales</taxon>
        <taxon>Alicyclobacillaceae</taxon>
        <taxon>Collibacillus</taxon>
    </lineage>
</organism>
<dbReference type="InterPro" id="IPR001296">
    <property type="entry name" value="Glyco_trans_1"/>
</dbReference>
<dbReference type="GO" id="GO:0016757">
    <property type="term" value="F:glycosyltransferase activity"/>
    <property type="evidence" value="ECO:0007669"/>
    <property type="project" value="UniProtKB-KW"/>
</dbReference>
<dbReference type="PANTHER" id="PTHR12526:SF510">
    <property type="entry name" value="D-INOSITOL 3-PHOSPHATE GLYCOSYLTRANSFERASE"/>
    <property type="match status" value="1"/>
</dbReference>
<gene>
    <name evidence="5" type="ORF">DNHGIG_03710</name>
</gene>
<accession>A0AAV4LAI9</accession>
<evidence type="ECO:0000256" key="2">
    <source>
        <dbReference type="ARBA" id="ARBA00022679"/>
    </source>
</evidence>
<keyword evidence="1" id="KW-0328">Glycosyltransferase</keyword>
<sequence length="384" mass="43116">MQSIHILHLVRPAEGGMLQHVQHLLRGSSASFQVSVACPPDSRLFREAPEGVRRVGIPIYDGWAPYHDLLASLRLKEWMENNPVDILHMHGAKAGLVGRLAARMMKKTPRLVYTIHNFIEPKNRWRKRVYQGLEQWLLRDTDCLITVSHALAKHCGSRLDVSEEKIRIIHNGVALPREPFTVTDARKFLGVANDRFVIGTISRLIYEKGVSFLLDAFHTLLRCGYDMDLVIIGDGPERDKLERMAAKIDTKGRIRFLGHVPDAVRFLRGFDLCVIPSLQEGFGLVAAESMLAGVPLIATFVGGLEEVVQDGETGLLVQPGDACALAKAVERMYMDPPLKRQLAMKGKEYATAYFTVSKMLQETLEVYRACMKERGAFDEEKVSL</sequence>
<evidence type="ECO:0000259" key="3">
    <source>
        <dbReference type="Pfam" id="PF00534"/>
    </source>
</evidence>
<dbReference type="Pfam" id="PF13439">
    <property type="entry name" value="Glyco_transf_4"/>
    <property type="match status" value="1"/>
</dbReference>
<name>A0AAV4LAI9_9BACL</name>
<comment type="caution">
    <text evidence="5">The sequence shown here is derived from an EMBL/GenBank/DDBJ whole genome shotgun (WGS) entry which is preliminary data.</text>
</comment>
<evidence type="ECO:0000259" key="4">
    <source>
        <dbReference type="Pfam" id="PF13439"/>
    </source>
</evidence>
<dbReference type="AlphaFoldDB" id="A0AAV4LAI9"/>
<dbReference type="Proteomes" id="UP001057291">
    <property type="component" value="Unassembled WGS sequence"/>
</dbReference>
<dbReference type="InterPro" id="IPR028098">
    <property type="entry name" value="Glyco_trans_4-like_N"/>
</dbReference>
<feature type="domain" description="Glycosyl transferase family 1" evidence="3">
    <location>
        <begin position="184"/>
        <end position="348"/>
    </location>
</feature>
<evidence type="ECO:0000313" key="6">
    <source>
        <dbReference type="Proteomes" id="UP001057291"/>
    </source>
</evidence>
<dbReference type="EMBL" id="BOQE01000001">
    <property type="protein sequence ID" value="GIM44822.1"/>
    <property type="molecule type" value="Genomic_DNA"/>
</dbReference>
<protein>
    <submittedName>
        <fullName evidence="5">Glycosyl transferase</fullName>
    </submittedName>
</protein>
<proteinExistence type="predicted"/>
<dbReference type="Gene3D" id="3.40.50.2000">
    <property type="entry name" value="Glycogen Phosphorylase B"/>
    <property type="match status" value="2"/>
</dbReference>
<dbReference type="Pfam" id="PF00534">
    <property type="entry name" value="Glycos_transf_1"/>
    <property type="match status" value="1"/>
</dbReference>
<dbReference type="RefSeq" id="WP_282198076.1">
    <property type="nucleotide sequence ID" value="NZ_BOQE01000001.1"/>
</dbReference>
<feature type="domain" description="Glycosyltransferase subfamily 4-like N-terminal" evidence="4">
    <location>
        <begin position="15"/>
        <end position="174"/>
    </location>
</feature>
<dbReference type="CDD" id="cd03808">
    <property type="entry name" value="GT4_CapM-like"/>
    <property type="match status" value="1"/>
</dbReference>
<keyword evidence="2 5" id="KW-0808">Transferase</keyword>
<reference evidence="5" key="1">
    <citation type="journal article" date="2023" name="Int. J. Syst. Evol. Microbiol.">
        <title>Collibacillus ludicampi gen. nov., sp. nov., a new soil bacterium of the family Alicyclobacillaceae.</title>
        <authorList>
            <person name="Jojima T."/>
            <person name="Ioku Y."/>
            <person name="Fukuta Y."/>
            <person name="Shirasaka N."/>
            <person name="Matsumura Y."/>
            <person name="Mori M."/>
        </authorList>
    </citation>
    <scope>NUCLEOTIDE SEQUENCE</scope>
    <source>
        <strain evidence="5">TP075</strain>
    </source>
</reference>
<evidence type="ECO:0000313" key="5">
    <source>
        <dbReference type="EMBL" id="GIM44822.1"/>
    </source>
</evidence>
<dbReference type="PANTHER" id="PTHR12526">
    <property type="entry name" value="GLYCOSYLTRANSFERASE"/>
    <property type="match status" value="1"/>
</dbReference>
<dbReference type="SUPFAM" id="SSF53756">
    <property type="entry name" value="UDP-Glycosyltransferase/glycogen phosphorylase"/>
    <property type="match status" value="1"/>
</dbReference>
<evidence type="ECO:0000256" key="1">
    <source>
        <dbReference type="ARBA" id="ARBA00022676"/>
    </source>
</evidence>